<accession>A0A0E9XTI3</accession>
<name>A0A0E9XTI3_ANGAN</name>
<proteinExistence type="predicted"/>
<evidence type="ECO:0000313" key="1">
    <source>
        <dbReference type="EMBL" id="JAI04979.1"/>
    </source>
</evidence>
<reference evidence="1" key="2">
    <citation type="journal article" date="2015" name="Fish Shellfish Immunol.">
        <title>Early steps in the European eel (Anguilla anguilla)-Vibrio vulnificus interaction in the gills: Role of the RtxA13 toxin.</title>
        <authorList>
            <person name="Callol A."/>
            <person name="Pajuelo D."/>
            <person name="Ebbesson L."/>
            <person name="Teles M."/>
            <person name="MacKenzie S."/>
            <person name="Amaro C."/>
        </authorList>
    </citation>
    <scope>NUCLEOTIDE SEQUENCE</scope>
</reference>
<organism evidence="1">
    <name type="scientific">Anguilla anguilla</name>
    <name type="common">European freshwater eel</name>
    <name type="synonym">Muraena anguilla</name>
    <dbReference type="NCBI Taxonomy" id="7936"/>
    <lineage>
        <taxon>Eukaryota</taxon>
        <taxon>Metazoa</taxon>
        <taxon>Chordata</taxon>
        <taxon>Craniata</taxon>
        <taxon>Vertebrata</taxon>
        <taxon>Euteleostomi</taxon>
        <taxon>Actinopterygii</taxon>
        <taxon>Neopterygii</taxon>
        <taxon>Teleostei</taxon>
        <taxon>Anguilliformes</taxon>
        <taxon>Anguillidae</taxon>
        <taxon>Anguilla</taxon>
    </lineage>
</organism>
<reference evidence="1" key="1">
    <citation type="submission" date="2014-11" db="EMBL/GenBank/DDBJ databases">
        <authorList>
            <person name="Amaro Gonzalez C."/>
        </authorList>
    </citation>
    <scope>NUCLEOTIDE SEQUENCE</scope>
</reference>
<dbReference type="EMBL" id="GBXM01003599">
    <property type="protein sequence ID" value="JAI04979.1"/>
    <property type="molecule type" value="Transcribed_RNA"/>
</dbReference>
<dbReference type="AlphaFoldDB" id="A0A0E9XTI3"/>
<protein>
    <submittedName>
        <fullName evidence="1">Uncharacterized protein</fullName>
    </submittedName>
</protein>
<sequence>MVTCFSIFCLTHAVRVLMEDY</sequence>